<dbReference type="GO" id="GO:0006002">
    <property type="term" value="P:fructose 6-phosphate metabolic process"/>
    <property type="evidence" value="ECO:0007669"/>
    <property type="project" value="InterPro"/>
</dbReference>
<keyword evidence="7" id="KW-0479">Metal-binding</keyword>
<name>A0A645IJT6_9ZZZZ</name>
<dbReference type="EC" id="2.7.1.11" evidence="4"/>
<dbReference type="InterPro" id="IPR000023">
    <property type="entry name" value="Phosphofructokinase_dom"/>
</dbReference>
<dbReference type="GO" id="GO:0042802">
    <property type="term" value="F:identical protein binding"/>
    <property type="evidence" value="ECO:0007669"/>
    <property type="project" value="TreeGrafter"/>
</dbReference>
<evidence type="ECO:0000256" key="7">
    <source>
        <dbReference type="ARBA" id="ARBA00022723"/>
    </source>
</evidence>
<feature type="domain" description="Phosphofructokinase" evidence="11">
    <location>
        <begin position="2"/>
        <end position="133"/>
    </location>
</feature>
<dbReference type="SUPFAM" id="SSF53784">
    <property type="entry name" value="Phosphofructokinase"/>
    <property type="match status" value="1"/>
</dbReference>
<dbReference type="GO" id="GO:0046872">
    <property type="term" value="F:metal ion binding"/>
    <property type="evidence" value="ECO:0007669"/>
    <property type="project" value="UniProtKB-KW"/>
</dbReference>
<evidence type="ECO:0000256" key="5">
    <source>
        <dbReference type="ARBA" id="ARBA00022490"/>
    </source>
</evidence>
<gene>
    <name evidence="12" type="primary">pfkA_40</name>
    <name evidence="12" type="ORF">SDC9_198764</name>
</gene>
<dbReference type="GO" id="GO:0005945">
    <property type="term" value="C:6-phosphofructokinase complex"/>
    <property type="evidence" value="ECO:0007669"/>
    <property type="project" value="TreeGrafter"/>
</dbReference>
<evidence type="ECO:0000259" key="11">
    <source>
        <dbReference type="Pfam" id="PF00365"/>
    </source>
</evidence>
<evidence type="ECO:0000313" key="12">
    <source>
        <dbReference type="EMBL" id="MPN51122.1"/>
    </source>
</evidence>
<keyword evidence="8 12" id="KW-0418">Kinase</keyword>
<dbReference type="FunFam" id="3.40.50.460:FF:000002">
    <property type="entry name" value="ATP-dependent 6-phosphofructokinase"/>
    <property type="match status" value="1"/>
</dbReference>
<comment type="caution">
    <text evidence="12">The sequence shown here is derived from an EMBL/GenBank/DDBJ whole genome shotgun (WGS) entry which is preliminary data.</text>
</comment>
<evidence type="ECO:0000256" key="4">
    <source>
        <dbReference type="ARBA" id="ARBA00012055"/>
    </source>
</evidence>
<comment type="cofactor">
    <cofactor evidence="1">
        <name>Mg(2+)</name>
        <dbReference type="ChEBI" id="CHEBI:18420"/>
    </cofactor>
</comment>
<dbReference type="PANTHER" id="PTHR13697:SF52">
    <property type="entry name" value="ATP-DEPENDENT 6-PHOSPHOFRUCTOKINASE 3"/>
    <property type="match status" value="1"/>
</dbReference>
<evidence type="ECO:0000256" key="3">
    <source>
        <dbReference type="ARBA" id="ARBA00004679"/>
    </source>
</evidence>
<protein>
    <recommendedName>
        <fullName evidence="4">6-phosphofructokinase</fullName>
        <ecNumber evidence="4">2.7.1.11</ecNumber>
    </recommendedName>
</protein>
<dbReference type="EMBL" id="VSSQ01115882">
    <property type="protein sequence ID" value="MPN51122.1"/>
    <property type="molecule type" value="Genomic_DNA"/>
</dbReference>
<dbReference type="PRINTS" id="PR00476">
    <property type="entry name" value="PHFRCTKINASE"/>
</dbReference>
<proteinExistence type="predicted"/>
<keyword evidence="9" id="KW-0460">Magnesium</keyword>
<evidence type="ECO:0000256" key="8">
    <source>
        <dbReference type="ARBA" id="ARBA00022777"/>
    </source>
</evidence>
<dbReference type="GO" id="GO:0048029">
    <property type="term" value="F:monosaccharide binding"/>
    <property type="evidence" value="ECO:0007669"/>
    <property type="project" value="TreeGrafter"/>
</dbReference>
<sequence>MNNVIGEIYKIRDTMVSHDHMAIIQVMGNTSGNIALYAGIGGAADHILLPEVPFDRDELCDALNASVIRGKLTRIIVLAEGAGSGQELATYIHEKTGIEIRTIVLGYIQRGGSPCAYDRVLATEFGVHAAELIRDEVYGVTVALSGNNIIHNKLGDIAGVAKPVPKDSIMVQTARNIGITFGD</sequence>
<keyword evidence="10" id="KW-0324">Glycolysis</keyword>
<dbReference type="PANTHER" id="PTHR13697">
    <property type="entry name" value="PHOSPHOFRUCTOKINASE"/>
    <property type="match status" value="1"/>
</dbReference>
<dbReference type="GO" id="GO:0070095">
    <property type="term" value="F:fructose-6-phosphate binding"/>
    <property type="evidence" value="ECO:0007669"/>
    <property type="project" value="TreeGrafter"/>
</dbReference>
<evidence type="ECO:0000256" key="2">
    <source>
        <dbReference type="ARBA" id="ARBA00004496"/>
    </source>
</evidence>
<organism evidence="12">
    <name type="scientific">bioreactor metagenome</name>
    <dbReference type="NCBI Taxonomy" id="1076179"/>
    <lineage>
        <taxon>unclassified sequences</taxon>
        <taxon>metagenomes</taxon>
        <taxon>ecological metagenomes</taxon>
    </lineage>
</organism>
<dbReference type="Pfam" id="PF00365">
    <property type="entry name" value="PFK"/>
    <property type="match status" value="1"/>
</dbReference>
<dbReference type="GO" id="GO:0016208">
    <property type="term" value="F:AMP binding"/>
    <property type="evidence" value="ECO:0007669"/>
    <property type="project" value="TreeGrafter"/>
</dbReference>
<evidence type="ECO:0000256" key="1">
    <source>
        <dbReference type="ARBA" id="ARBA00001946"/>
    </source>
</evidence>
<dbReference type="GO" id="GO:0005524">
    <property type="term" value="F:ATP binding"/>
    <property type="evidence" value="ECO:0007669"/>
    <property type="project" value="TreeGrafter"/>
</dbReference>
<dbReference type="GO" id="GO:0030388">
    <property type="term" value="P:fructose 1,6-bisphosphate metabolic process"/>
    <property type="evidence" value="ECO:0007669"/>
    <property type="project" value="TreeGrafter"/>
</dbReference>
<dbReference type="UniPathway" id="UPA00109">
    <property type="reaction ID" value="UER00182"/>
</dbReference>
<comment type="subcellular location">
    <subcellularLocation>
        <location evidence="2">Cytoplasm</location>
    </subcellularLocation>
</comment>
<keyword evidence="5" id="KW-0963">Cytoplasm</keyword>
<evidence type="ECO:0000256" key="6">
    <source>
        <dbReference type="ARBA" id="ARBA00022679"/>
    </source>
</evidence>
<keyword evidence="6 12" id="KW-0808">Transferase</keyword>
<dbReference type="InterPro" id="IPR035966">
    <property type="entry name" value="PKF_sf"/>
</dbReference>
<reference evidence="12" key="1">
    <citation type="submission" date="2019-08" db="EMBL/GenBank/DDBJ databases">
        <authorList>
            <person name="Kucharzyk K."/>
            <person name="Murdoch R.W."/>
            <person name="Higgins S."/>
            <person name="Loffler F."/>
        </authorList>
    </citation>
    <scope>NUCLEOTIDE SEQUENCE</scope>
</reference>
<dbReference type="AlphaFoldDB" id="A0A645IJT6"/>
<dbReference type="InterPro" id="IPR022953">
    <property type="entry name" value="ATP_PFK"/>
</dbReference>
<dbReference type="GO" id="GO:0003872">
    <property type="term" value="F:6-phosphofructokinase activity"/>
    <property type="evidence" value="ECO:0007669"/>
    <property type="project" value="UniProtKB-EC"/>
</dbReference>
<dbReference type="Gene3D" id="3.40.50.460">
    <property type="entry name" value="Phosphofructokinase domain"/>
    <property type="match status" value="1"/>
</dbReference>
<comment type="pathway">
    <text evidence="3">Carbohydrate degradation; glycolysis; D-glyceraldehyde 3-phosphate and glycerone phosphate from D-glucose: step 3/4.</text>
</comment>
<evidence type="ECO:0000256" key="9">
    <source>
        <dbReference type="ARBA" id="ARBA00022842"/>
    </source>
</evidence>
<accession>A0A645IJT6</accession>
<dbReference type="Gene3D" id="3.40.50.450">
    <property type="match status" value="1"/>
</dbReference>
<dbReference type="GO" id="GO:0061621">
    <property type="term" value="P:canonical glycolysis"/>
    <property type="evidence" value="ECO:0007669"/>
    <property type="project" value="TreeGrafter"/>
</dbReference>
<evidence type="ECO:0000256" key="10">
    <source>
        <dbReference type="ARBA" id="ARBA00023152"/>
    </source>
</evidence>